<protein>
    <submittedName>
        <fullName evidence="1">Uncharacterized protein</fullName>
    </submittedName>
</protein>
<comment type="caution">
    <text evidence="1">The sequence shown here is derived from an EMBL/GenBank/DDBJ whole genome shotgun (WGS) entry which is preliminary data.</text>
</comment>
<gene>
    <name evidence="1" type="ORF">EMO91_09235</name>
</gene>
<sequence>MSLTPLMLTGGHIGRTITIRKKDGTTINGILEAYTLSVYRRHIRTTKPHDGNYPSTVNVIESKYVTSLGDSTLLIGDTRIHVTDGDTITVEE</sequence>
<organism evidence="1 2">
    <name type="scientific">Bifidobacterium myosotis</name>
    <dbReference type="NCBI Taxonomy" id="1630166"/>
    <lineage>
        <taxon>Bacteria</taxon>
        <taxon>Bacillati</taxon>
        <taxon>Actinomycetota</taxon>
        <taxon>Actinomycetes</taxon>
        <taxon>Bifidobacteriales</taxon>
        <taxon>Bifidobacteriaceae</taxon>
        <taxon>Bifidobacterium</taxon>
    </lineage>
</organism>
<proteinExistence type="predicted"/>
<accession>A0A5M9ZHY4</accession>
<dbReference type="Proteomes" id="UP000410049">
    <property type="component" value="Unassembled WGS sequence"/>
</dbReference>
<dbReference type="RefSeq" id="WP_150379693.1">
    <property type="nucleotide sequence ID" value="NZ_RZUH01000007.1"/>
</dbReference>
<reference evidence="1 2" key="1">
    <citation type="journal article" date="2019" name="Syst. Appl. Microbiol.">
        <title>Characterization of Bifidobacterium species in feaces of the Egyptian fruit bat: Description of B. vespertilionis sp. nov. and B. rousetti sp. nov.</title>
        <authorList>
            <person name="Modesto M."/>
            <person name="Satti M."/>
            <person name="Watanabe K."/>
            <person name="Puglisi E."/>
            <person name="Morelli L."/>
            <person name="Huang C.-H."/>
            <person name="Liou J.-S."/>
            <person name="Miyashita M."/>
            <person name="Tamura T."/>
            <person name="Saito S."/>
            <person name="Mori K."/>
            <person name="Huang L."/>
            <person name="Sciavilla P."/>
            <person name="Sandri C."/>
            <person name="Spiezio C."/>
            <person name="Vitali F."/>
            <person name="Cavalieri D."/>
            <person name="Perpetuini G."/>
            <person name="Tofalo R."/>
            <person name="Bonetti A."/>
            <person name="Arita M."/>
            <person name="Mattarelli P."/>
        </authorList>
    </citation>
    <scope>NUCLEOTIDE SEQUENCE [LARGE SCALE GENOMIC DNA]</scope>
    <source>
        <strain evidence="1 2">RST17</strain>
    </source>
</reference>
<dbReference type="AlphaFoldDB" id="A0A5M9ZHY4"/>
<name>A0A5M9ZHY4_9BIFI</name>
<dbReference type="EMBL" id="RZUH01000007">
    <property type="protein sequence ID" value="KAA8827224.1"/>
    <property type="molecule type" value="Genomic_DNA"/>
</dbReference>
<evidence type="ECO:0000313" key="1">
    <source>
        <dbReference type="EMBL" id="KAA8827224.1"/>
    </source>
</evidence>
<evidence type="ECO:0000313" key="2">
    <source>
        <dbReference type="Proteomes" id="UP000410049"/>
    </source>
</evidence>